<feature type="domain" description="Peptidoglycan recognition protein family" evidence="5">
    <location>
        <begin position="212"/>
        <end position="360"/>
    </location>
</feature>
<dbReference type="SMART" id="SM00701">
    <property type="entry name" value="PGRP"/>
    <property type="match status" value="1"/>
</dbReference>
<sequence length="408" mass="43850">MRPTILRSVGAASIGAAWACAAALILPSAFHAMARAAEPDAGSTLTLPLVSLGGPPSMRGIAAAHVEGLPSRTVKPFALLGITWDDAFAQLDGTVEVRTRSIATHRWSGWQQLESDSDDVPDPNSVERQGDHVRGSTPPLWVGDSDGVQVRIAPTAATRRAGTPQLPRGLRLDLVDPGSAADPAGAGEPLVLPAQAAPRNRAAAAARAGLRPRIITRVGWGANRRLRSGGFLYNPTVKAVFVHHTATGNHYSCSEAPRIIRAIYRYHVRSLHWRDIGYNFLVDKCGRIYEGRAGGVSRSVMGAHTFGFNRNTVGIAVIGSYNRTRPSSAAIHALARLTAWKLGRYGHRADGNVWLVSGGGNKYRAGRRVRFARISGHRDGNITTCPGARLYAKLPEVRREAARLQGYR</sequence>
<dbReference type="RefSeq" id="WP_255924121.1">
    <property type="nucleotide sequence ID" value="NZ_JANFNG010000049.1"/>
</dbReference>
<dbReference type="PANTHER" id="PTHR11022:SF41">
    <property type="entry name" value="PEPTIDOGLYCAN-RECOGNITION PROTEIN LC-RELATED"/>
    <property type="match status" value="1"/>
</dbReference>
<dbReference type="PANTHER" id="PTHR11022">
    <property type="entry name" value="PEPTIDOGLYCAN RECOGNITION PROTEIN"/>
    <property type="match status" value="1"/>
</dbReference>
<dbReference type="GO" id="GO:0008745">
    <property type="term" value="F:N-acetylmuramoyl-L-alanine amidase activity"/>
    <property type="evidence" value="ECO:0007669"/>
    <property type="project" value="UniProtKB-EC"/>
</dbReference>
<dbReference type="Proteomes" id="UP001057702">
    <property type="component" value="Unassembled WGS sequence"/>
</dbReference>
<feature type="region of interest" description="Disordered" evidence="2">
    <location>
        <begin position="113"/>
        <end position="145"/>
    </location>
</feature>
<dbReference type="EC" id="3.5.1.28" evidence="6"/>
<comment type="similarity">
    <text evidence="1">Belongs to the N-acetylmuramoyl-L-alanine amidase 2 family.</text>
</comment>
<dbReference type="SUPFAM" id="SSF55846">
    <property type="entry name" value="N-acetylmuramoyl-L-alanine amidase-like"/>
    <property type="match status" value="1"/>
</dbReference>
<feature type="signal peptide" evidence="3">
    <location>
        <begin position="1"/>
        <end position="36"/>
    </location>
</feature>
<dbReference type="Gene3D" id="3.40.80.10">
    <property type="entry name" value="Peptidoglycan recognition protein-like"/>
    <property type="match status" value="1"/>
</dbReference>
<evidence type="ECO:0000256" key="3">
    <source>
        <dbReference type="SAM" id="SignalP"/>
    </source>
</evidence>
<keyword evidence="3" id="KW-0732">Signal</keyword>
<name>A0ABT1Q563_9ACTN</name>
<comment type="caution">
    <text evidence="6">The sequence shown here is derived from an EMBL/GenBank/DDBJ whole genome shotgun (WGS) entry which is preliminary data.</text>
</comment>
<keyword evidence="6" id="KW-0378">Hydrolase</keyword>
<protein>
    <submittedName>
        <fullName evidence="6">N-acetylmuramoyl-L-alanine amidase</fullName>
        <ecNumber evidence="6">3.5.1.28</ecNumber>
    </submittedName>
</protein>
<dbReference type="InterPro" id="IPR036505">
    <property type="entry name" value="Amidase/PGRP_sf"/>
</dbReference>
<feature type="domain" description="N-acetylmuramoyl-L-alanine amidase" evidence="4">
    <location>
        <begin position="226"/>
        <end position="363"/>
    </location>
</feature>
<evidence type="ECO:0000256" key="2">
    <source>
        <dbReference type="SAM" id="MobiDB-lite"/>
    </source>
</evidence>
<dbReference type="EMBL" id="JANFNG010000049">
    <property type="protein sequence ID" value="MCQ4085029.1"/>
    <property type="molecule type" value="Genomic_DNA"/>
</dbReference>
<proteinExistence type="inferred from homology"/>
<organism evidence="6 7">
    <name type="scientific">Streptomyces humicola</name>
    <dbReference type="NCBI Taxonomy" id="2953240"/>
    <lineage>
        <taxon>Bacteria</taxon>
        <taxon>Bacillati</taxon>
        <taxon>Actinomycetota</taxon>
        <taxon>Actinomycetes</taxon>
        <taxon>Kitasatosporales</taxon>
        <taxon>Streptomycetaceae</taxon>
        <taxon>Streptomyces</taxon>
    </lineage>
</organism>
<evidence type="ECO:0000259" key="4">
    <source>
        <dbReference type="SMART" id="SM00644"/>
    </source>
</evidence>
<dbReference type="CDD" id="cd06583">
    <property type="entry name" value="PGRP"/>
    <property type="match status" value="1"/>
</dbReference>
<dbReference type="InterPro" id="IPR006619">
    <property type="entry name" value="PGRP_domain_met/bac"/>
</dbReference>
<keyword evidence="7" id="KW-1185">Reference proteome</keyword>
<evidence type="ECO:0000256" key="1">
    <source>
        <dbReference type="ARBA" id="ARBA00007553"/>
    </source>
</evidence>
<evidence type="ECO:0000259" key="5">
    <source>
        <dbReference type="SMART" id="SM00701"/>
    </source>
</evidence>
<dbReference type="InterPro" id="IPR002502">
    <property type="entry name" value="Amidase_domain"/>
</dbReference>
<dbReference type="InterPro" id="IPR015510">
    <property type="entry name" value="PGRP"/>
</dbReference>
<evidence type="ECO:0000313" key="7">
    <source>
        <dbReference type="Proteomes" id="UP001057702"/>
    </source>
</evidence>
<dbReference type="SMART" id="SM00644">
    <property type="entry name" value="Ami_2"/>
    <property type="match status" value="1"/>
</dbReference>
<gene>
    <name evidence="6" type="ORF">NGB36_31830</name>
</gene>
<accession>A0ABT1Q563</accession>
<feature type="chain" id="PRO_5046663078" evidence="3">
    <location>
        <begin position="37"/>
        <end position="408"/>
    </location>
</feature>
<evidence type="ECO:0000313" key="6">
    <source>
        <dbReference type="EMBL" id="MCQ4085029.1"/>
    </source>
</evidence>
<dbReference type="Pfam" id="PF01510">
    <property type="entry name" value="Amidase_2"/>
    <property type="match status" value="1"/>
</dbReference>
<reference evidence="6" key="1">
    <citation type="submission" date="2022-06" db="EMBL/GenBank/DDBJ databases">
        <title>Draft genome sequence of Streptomyces sp. RB6PN25 isolated from peat swamp forest in Thailand.</title>
        <authorList>
            <person name="Duangmal K."/>
            <person name="Klaysubun C."/>
        </authorList>
    </citation>
    <scope>NUCLEOTIDE SEQUENCE</scope>
    <source>
        <strain evidence="6">RB6PN25</strain>
    </source>
</reference>